<dbReference type="InterPro" id="IPR039424">
    <property type="entry name" value="SBP_5"/>
</dbReference>
<feature type="domain" description="Solute-binding protein family 5" evidence="2">
    <location>
        <begin position="78"/>
        <end position="460"/>
    </location>
</feature>
<keyword evidence="4" id="KW-1185">Reference proteome</keyword>
<gene>
    <name evidence="3" type="ORF">I6N95_16335</name>
</gene>
<dbReference type="InterPro" id="IPR000914">
    <property type="entry name" value="SBP_5_dom"/>
</dbReference>
<dbReference type="PANTHER" id="PTHR30290">
    <property type="entry name" value="PERIPLASMIC BINDING COMPONENT OF ABC TRANSPORTER"/>
    <property type="match status" value="1"/>
</dbReference>
<proteinExistence type="predicted"/>
<name>A0A940SVR4_9ENTE</name>
<sequence length="597" mass="66892">MKKIIGLALIALLALAGCQSNESTERKTTPNELTLNGDYVIPPTAHGNPFIGGYVGGGLDPYVQEALFAFTPVGDEHFKPHLAESFTQDDQKVTVTLKDDIKWSNGEKITTEDIATSYYMWVGKKQVWEFLEKIDYDDSNTMTFHFKVDSSLMANLLTDVRIQGSAAEYGKWAKQYEEIANTKRDWHPETNTFWMTEEGNQALESLNQELDEYQPKVTEMVGSGAYTVKKMTTDQASLVENEHFYTETGFEKVNIVRVTTPEIAANAMVEGTLDIHSGGMNLDLIEQMRKKIPAYTEFFLPEYSQMAVVFNVQKEFAKEKAFRQAMSYLLNREELLPLAEVGSLPSEASLSGLPVSLQKIHSVDEWSKKNLTQYDYAPEKAEKLLTDAGWKKDKNDQWVDQNNQKVSFDLTANSGWGSALLPGEAYVSALKEFGFDVTFKPMESAAYDAHLRNGEHSVAIEFAPPSNIIYANAYGTYEQLYRGRLWLFGLAANEKDGSLMLENAEGEEVNVIDLTKQLFVDSGEDYEATLKELMSVTAENALFIPYLEKGFPVRTLKSDIDLGVKADTLIQDPRFSGVAEPMFATLLVEGTLKDAIK</sequence>
<dbReference type="GO" id="GO:0015833">
    <property type="term" value="P:peptide transport"/>
    <property type="evidence" value="ECO:0007669"/>
    <property type="project" value="TreeGrafter"/>
</dbReference>
<organism evidence="3 4">
    <name type="scientific">Vagococcus allomyrinae</name>
    <dbReference type="NCBI Taxonomy" id="2794353"/>
    <lineage>
        <taxon>Bacteria</taxon>
        <taxon>Bacillati</taxon>
        <taxon>Bacillota</taxon>
        <taxon>Bacilli</taxon>
        <taxon>Lactobacillales</taxon>
        <taxon>Enterococcaceae</taxon>
        <taxon>Vagococcus</taxon>
    </lineage>
</organism>
<evidence type="ECO:0000256" key="1">
    <source>
        <dbReference type="SAM" id="SignalP"/>
    </source>
</evidence>
<dbReference type="SUPFAM" id="SSF53850">
    <property type="entry name" value="Periplasmic binding protein-like II"/>
    <property type="match status" value="1"/>
</dbReference>
<dbReference type="EMBL" id="JAEEGA010000011">
    <property type="protein sequence ID" value="MBP1042585.1"/>
    <property type="molecule type" value="Genomic_DNA"/>
</dbReference>
<comment type="caution">
    <text evidence="3">The sequence shown here is derived from an EMBL/GenBank/DDBJ whole genome shotgun (WGS) entry which is preliminary data.</text>
</comment>
<dbReference type="RefSeq" id="WP_209529897.1">
    <property type="nucleotide sequence ID" value="NZ_JAEEGA010000011.1"/>
</dbReference>
<dbReference type="GO" id="GO:1904680">
    <property type="term" value="F:peptide transmembrane transporter activity"/>
    <property type="evidence" value="ECO:0007669"/>
    <property type="project" value="TreeGrafter"/>
</dbReference>
<dbReference type="Proteomes" id="UP000674938">
    <property type="component" value="Unassembled WGS sequence"/>
</dbReference>
<evidence type="ECO:0000313" key="4">
    <source>
        <dbReference type="Proteomes" id="UP000674938"/>
    </source>
</evidence>
<dbReference type="PROSITE" id="PS51257">
    <property type="entry name" value="PROKAR_LIPOPROTEIN"/>
    <property type="match status" value="1"/>
</dbReference>
<evidence type="ECO:0000259" key="2">
    <source>
        <dbReference type="Pfam" id="PF00496"/>
    </source>
</evidence>
<feature type="chain" id="PRO_5039148336" description="Solute-binding protein family 5 domain-containing protein" evidence="1">
    <location>
        <begin position="17"/>
        <end position="597"/>
    </location>
</feature>
<evidence type="ECO:0000313" key="3">
    <source>
        <dbReference type="EMBL" id="MBP1042585.1"/>
    </source>
</evidence>
<protein>
    <recommendedName>
        <fullName evidence="2">Solute-binding protein family 5 domain-containing protein</fullName>
    </recommendedName>
</protein>
<feature type="signal peptide" evidence="1">
    <location>
        <begin position="1"/>
        <end position="16"/>
    </location>
</feature>
<reference evidence="3" key="1">
    <citation type="submission" date="2020-12" db="EMBL/GenBank/DDBJ databases">
        <title>Vagococcus allomyrinae sp. nov. and Enterococcus lavae sp. nov., isolated from the larvae of Allomyrina dichotoma.</title>
        <authorList>
            <person name="Lee S.D."/>
        </authorList>
    </citation>
    <scope>NUCLEOTIDE SEQUENCE</scope>
    <source>
        <strain evidence="3">BWB3-3</strain>
    </source>
</reference>
<dbReference type="Gene3D" id="3.40.190.10">
    <property type="entry name" value="Periplasmic binding protein-like II"/>
    <property type="match status" value="1"/>
</dbReference>
<dbReference type="AlphaFoldDB" id="A0A940SVR4"/>
<keyword evidence="1" id="KW-0732">Signal</keyword>
<dbReference type="Pfam" id="PF00496">
    <property type="entry name" value="SBP_bac_5"/>
    <property type="match status" value="1"/>
</dbReference>
<accession>A0A940SVR4</accession>
<dbReference type="Gene3D" id="3.10.105.10">
    <property type="entry name" value="Dipeptide-binding Protein, Domain 3"/>
    <property type="match status" value="1"/>
</dbReference>